<dbReference type="WBParaSite" id="Gr19_v10_g4661.t1">
    <property type="protein sequence ID" value="Gr19_v10_g4661.t1"/>
    <property type="gene ID" value="Gr19_v10_g4661"/>
</dbReference>
<dbReference type="Proteomes" id="UP000887572">
    <property type="component" value="Unplaced"/>
</dbReference>
<name>A0A914HXD7_GLORO</name>
<protein>
    <submittedName>
        <fullName evidence="2">Uncharacterized protein</fullName>
    </submittedName>
</protein>
<sequence>MLRFGTDNSTVWHCYGPSLTLMESLYHLFVRCSITVDNYKNGDLCTYVRGHFKIVIDTVWHRAVLALRTEGS</sequence>
<keyword evidence="1" id="KW-1185">Reference proteome</keyword>
<accession>A0A914HXD7</accession>
<evidence type="ECO:0000313" key="1">
    <source>
        <dbReference type="Proteomes" id="UP000887572"/>
    </source>
</evidence>
<reference evidence="2" key="1">
    <citation type="submission" date="2022-11" db="UniProtKB">
        <authorList>
            <consortium name="WormBaseParasite"/>
        </authorList>
    </citation>
    <scope>IDENTIFICATION</scope>
</reference>
<evidence type="ECO:0000313" key="2">
    <source>
        <dbReference type="WBParaSite" id="Gr19_v10_g4661.t1"/>
    </source>
</evidence>
<proteinExistence type="predicted"/>
<dbReference type="AlphaFoldDB" id="A0A914HXD7"/>
<organism evidence="1 2">
    <name type="scientific">Globodera rostochiensis</name>
    <name type="common">Golden nematode worm</name>
    <name type="synonym">Heterodera rostochiensis</name>
    <dbReference type="NCBI Taxonomy" id="31243"/>
    <lineage>
        <taxon>Eukaryota</taxon>
        <taxon>Metazoa</taxon>
        <taxon>Ecdysozoa</taxon>
        <taxon>Nematoda</taxon>
        <taxon>Chromadorea</taxon>
        <taxon>Rhabditida</taxon>
        <taxon>Tylenchina</taxon>
        <taxon>Tylenchomorpha</taxon>
        <taxon>Tylenchoidea</taxon>
        <taxon>Heteroderidae</taxon>
        <taxon>Heteroderinae</taxon>
        <taxon>Globodera</taxon>
    </lineage>
</organism>